<evidence type="ECO:0000313" key="3">
    <source>
        <dbReference type="Proteomes" id="UP001174691"/>
    </source>
</evidence>
<gene>
    <name evidence="2" type="ORF">NKR19_g2421</name>
</gene>
<feature type="region of interest" description="Disordered" evidence="1">
    <location>
        <begin position="1"/>
        <end position="32"/>
    </location>
</feature>
<sequence>MSASRPSRSGGSCPRSSNSSSKKPRAGQQSVPQMIESLDTHRVNTLTELCRIERVAAACESEEDTRAFQGPMTAAWDYYVSSNQMLSELRGLTKDYPFCGEIVSDALIRVRNDPDSNRSWNLAWLCLVKIQQENLIPTYAASEAARLEMWGDVVPEQSQVDQLAACFEYEWDMAVKNMLRHWRTTPTWY</sequence>
<evidence type="ECO:0000256" key="1">
    <source>
        <dbReference type="SAM" id="MobiDB-lite"/>
    </source>
</evidence>
<protein>
    <submittedName>
        <fullName evidence="2">Uncharacterized protein</fullName>
    </submittedName>
</protein>
<dbReference type="AlphaFoldDB" id="A0AA38RZ02"/>
<name>A0AA38RZ02_9PEZI</name>
<organism evidence="2 3">
    <name type="scientific">Coniochaeta hoffmannii</name>
    <dbReference type="NCBI Taxonomy" id="91930"/>
    <lineage>
        <taxon>Eukaryota</taxon>
        <taxon>Fungi</taxon>
        <taxon>Dikarya</taxon>
        <taxon>Ascomycota</taxon>
        <taxon>Pezizomycotina</taxon>
        <taxon>Sordariomycetes</taxon>
        <taxon>Sordariomycetidae</taxon>
        <taxon>Coniochaetales</taxon>
        <taxon>Coniochaetaceae</taxon>
        <taxon>Coniochaeta</taxon>
    </lineage>
</organism>
<accession>A0AA38RZ02</accession>
<feature type="compositionally biased region" description="Low complexity" evidence="1">
    <location>
        <begin position="1"/>
        <end position="21"/>
    </location>
</feature>
<dbReference type="Proteomes" id="UP001174691">
    <property type="component" value="Unassembled WGS sequence"/>
</dbReference>
<evidence type="ECO:0000313" key="2">
    <source>
        <dbReference type="EMBL" id="KAJ9161274.1"/>
    </source>
</evidence>
<keyword evidence="3" id="KW-1185">Reference proteome</keyword>
<reference evidence="2" key="1">
    <citation type="submission" date="2022-07" db="EMBL/GenBank/DDBJ databases">
        <title>Fungi with potential for degradation of polypropylene.</title>
        <authorList>
            <person name="Gostincar C."/>
        </authorList>
    </citation>
    <scope>NUCLEOTIDE SEQUENCE</scope>
    <source>
        <strain evidence="2">EXF-13287</strain>
    </source>
</reference>
<proteinExistence type="predicted"/>
<comment type="caution">
    <text evidence="2">The sequence shown here is derived from an EMBL/GenBank/DDBJ whole genome shotgun (WGS) entry which is preliminary data.</text>
</comment>
<dbReference type="EMBL" id="JANBVN010000024">
    <property type="protein sequence ID" value="KAJ9161274.1"/>
    <property type="molecule type" value="Genomic_DNA"/>
</dbReference>